<evidence type="ECO:0000256" key="1">
    <source>
        <dbReference type="ARBA" id="ARBA00009232"/>
    </source>
</evidence>
<evidence type="ECO:0000313" key="8">
    <source>
        <dbReference type="Proteomes" id="UP000051330"/>
    </source>
</evidence>
<dbReference type="RefSeq" id="WP_057820733.1">
    <property type="nucleotide sequence ID" value="NZ_AZEC01000008.1"/>
</dbReference>
<dbReference type="CDD" id="cd00540">
    <property type="entry name" value="AAG"/>
    <property type="match status" value="1"/>
</dbReference>
<keyword evidence="3 5" id="KW-0378">Hydrolase</keyword>
<evidence type="ECO:0000256" key="4">
    <source>
        <dbReference type="ARBA" id="ARBA00023204"/>
    </source>
</evidence>
<comment type="caution">
    <text evidence="7">The sequence shown here is derived from an EMBL/GenBank/DDBJ whole genome shotgun (WGS) entry which is preliminary data.</text>
</comment>
<comment type="similarity">
    <text evidence="1 5">Belongs to the DNA glycosylase MPG family.</text>
</comment>
<reference evidence="7 8" key="1">
    <citation type="journal article" date="2015" name="Genome Announc.">
        <title>Expanding the biotechnology potential of lactobacilli through comparative genomics of 213 strains and associated genera.</title>
        <authorList>
            <person name="Sun Z."/>
            <person name="Harris H.M."/>
            <person name="McCann A."/>
            <person name="Guo C."/>
            <person name="Argimon S."/>
            <person name="Zhang W."/>
            <person name="Yang X."/>
            <person name="Jeffery I.B."/>
            <person name="Cooney J.C."/>
            <person name="Kagawa T.F."/>
            <person name="Liu W."/>
            <person name="Song Y."/>
            <person name="Salvetti E."/>
            <person name="Wrobel A."/>
            <person name="Rasinkangas P."/>
            <person name="Parkhill J."/>
            <person name="Rea M.C."/>
            <person name="O'Sullivan O."/>
            <person name="Ritari J."/>
            <person name="Douillard F.P."/>
            <person name="Paul Ross R."/>
            <person name="Yang R."/>
            <person name="Briner A.E."/>
            <person name="Felis G.E."/>
            <person name="de Vos W.M."/>
            <person name="Barrangou R."/>
            <person name="Klaenhammer T.R."/>
            <person name="Caufield P.W."/>
            <person name="Cui Y."/>
            <person name="Zhang H."/>
            <person name="O'Toole P.W."/>
        </authorList>
    </citation>
    <scope>NUCLEOTIDE SEQUENCE [LARGE SCALE GENOMIC DNA]</scope>
    <source>
        <strain evidence="7 8">DSM 12744</strain>
    </source>
</reference>
<dbReference type="PANTHER" id="PTHR10429:SF0">
    <property type="entry name" value="DNA-3-METHYLADENINE GLYCOSYLASE"/>
    <property type="match status" value="1"/>
</dbReference>
<dbReference type="GO" id="GO:0003905">
    <property type="term" value="F:alkylbase DNA N-glycosylase activity"/>
    <property type="evidence" value="ECO:0007669"/>
    <property type="project" value="InterPro"/>
</dbReference>
<keyword evidence="4 5" id="KW-0234">DNA repair</keyword>
<dbReference type="STRING" id="1423792.FD09_GL002953"/>
<dbReference type="EC" id="3.2.2.-" evidence="5"/>
<organism evidence="7 8">
    <name type="scientific">Schleiferilactobacillus perolens DSM 12744</name>
    <dbReference type="NCBI Taxonomy" id="1423792"/>
    <lineage>
        <taxon>Bacteria</taxon>
        <taxon>Bacillati</taxon>
        <taxon>Bacillota</taxon>
        <taxon>Bacilli</taxon>
        <taxon>Lactobacillales</taxon>
        <taxon>Lactobacillaceae</taxon>
        <taxon>Schleiferilactobacillus</taxon>
    </lineage>
</organism>
<keyword evidence="2 5" id="KW-0227">DNA damage</keyword>
<evidence type="ECO:0000256" key="3">
    <source>
        <dbReference type="ARBA" id="ARBA00022801"/>
    </source>
</evidence>
<dbReference type="GO" id="GO:0006284">
    <property type="term" value="P:base-excision repair"/>
    <property type="evidence" value="ECO:0007669"/>
    <property type="project" value="InterPro"/>
</dbReference>
<dbReference type="NCBIfam" id="TIGR00567">
    <property type="entry name" value="3mg"/>
    <property type="match status" value="1"/>
</dbReference>
<dbReference type="OrthoDB" id="9794313at2"/>
<dbReference type="GO" id="GO:0003677">
    <property type="term" value="F:DNA binding"/>
    <property type="evidence" value="ECO:0007669"/>
    <property type="project" value="InterPro"/>
</dbReference>
<dbReference type="InterPro" id="IPR011034">
    <property type="entry name" value="Formyl_transferase-like_C_sf"/>
</dbReference>
<dbReference type="Pfam" id="PF02245">
    <property type="entry name" value="Pur_DNA_glyco"/>
    <property type="match status" value="1"/>
</dbReference>
<dbReference type="PATRIC" id="fig|1423792.3.peg.3036"/>
<dbReference type="HAMAP" id="MF_00527">
    <property type="entry name" value="3MGH"/>
    <property type="match status" value="1"/>
</dbReference>
<dbReference type="InterPro" id="IPR036995">
    <property type="entry name" value="MPG_sf"/>
</dbReference>
<dbReference type="AlphaFoldDB" id="A0A0R1N3P3"/>
<keyword evidence="8" id="KW-1185">Reference proteome</keyword>
<evidence type="ECO:0000256" key="6">
    <source>
        <dbReference type="SAM" id="MobiDB-lite"/>
    </source>
</evidence>
<gene>
    <name evidence="7" type="ORF">FD09_GL002953</name>
</gene>
<protein>
    <recommendedName>
        <fullName evidence="5">Putative 3-methyladenine DNA glycosylase</fullName>
        <ecNumber evidence="5">3.2.2.-</ecNumber>
    </recommendedName>
</protein>
<name>A0A0R1N3P3_9LACO</name>
<dbReference type="Proteomes" id="UP000051330">
    <property type="component" value="Unassembled WGS sequence"/>
</dbReference>
<dbReference type="EMBL" id="AZEC01000008">
    <property type="protein sequence ID" value="KRL12373.1"/>
    <property type="molecule type" value="Genomic_DNA"/>
</dbReference>
<accession>A0A0R1N3P3</accession>
<dbReference type="SUPFAM" id="SSF50486">
    <property type="entry name" value="FMT C-terminal domain-like"/>
    <property type="match status" value="1"/>
</dbReference>
<feature type="region of interest" description="Disordered" evidence="6">
    <location>
        <begin position="196"/>
        <end position="223"/>
    </location>
</feature>
<sequence>MAYQDFFTHRPTQEIAQDLLGRPLIYESPAGLVGGWIVETEAYLGQADNAAHAYQGHRSAANEALYGPPGTIYIYERRGLFMCDIAVQDAEVPQGVLLRGIQPIWGIDVMTENRDGRSLGELTNGPGKLFRAFGVRDKALNLQSLANAPLTILLADQWQSRPRQIGSSARVGVRSGGWHDRPYRFFVSGNQWVSKTPKRSWQDDQGWQDTAPTKLPTDILPGK</sequence>
<evidence type="ECO:0000256" key="2">
    <source>
        <dbReference type="ARBA" id="ARBA00022763"/>
    </source>
</evidence>
<evidence type="ECO:0000256" key="5">
    <source>
        <dbReference type="HAMAP-Rule" id="MF_00527"/>
    </source>
</evidence>
<dbReference type="Gene3D" id="3.10.300.10">
    <property type="entry name" value="Methylpurine-DNA glycosylase (MPG)"/>
    <property type="match status" value="1"/>
</dbReference>
<proteinExistence type="inferred from homology"/>
<evidence type="ECO:0000313" key="7">
    <source>
        <dbReference type="EMBL" id="KRL12373.1"/>
    </source>
</evidence>
<dbReference type="InterPro" id="IPR003180">
    <property type="entry name" value="MPG"/>
</dbReference>
<dbReference type="PANTHER" id="PTHR10429">
    <property type="entry name" value="DNA-3-METHYLADENINE GLYCOSYLASE"/>
    <property type="match status" value="1"/>
</dbReference>